<evidence type="ECO:0000313" key="2">
    <source>
        <dbReference type="Proteomes" id="UP000765509"/>
    </source>
</evidence>
<protein>
    <submittedName>
        <fullName evidence="1">Uncharacterized protein</fullName>
    </submittedName>
</protein>
<accession>A0A9Q3HX46</accession>
<dbReference type="OrthoDB" id="418757at2759"/>
<dbReference type="AlphaFoldDB" id="A0A9Q3HX46"/>
<evidence type="ECO:0000313" key="1">
    <source>
        <dbReference type="EMBL" id="MBW0520313.1"/>
    </source>
</evidence>
<reference evidence="1" key="1">
    <citation type="submission" date="2021-03" db="EMBL/GenBank/DDBJ databases">
        <title>Draft genome sequence of rust myrtle Austropuccinia psidii MF-1, a brazilian biotype.</title>
        <authorList>
            <person name="Quecine M.C."/>
            <person name="Pachon D.M.R."/>
            <person name="Bonatelli M.L."/>
            <person name="Correr F.H."/>
            <person name="Franceschini L.M."/>
            <person name="Leite T.F."/>
            <person name="Margarido G.R.A."/>
            <person name="Almeida C.A."/>
            <person name="Ferrarezi J.A."/>
            <person name="Labate C.A."/>
        </authorList>
    </citation>
    <scope>NUCLEOTIDE SEQUENCE</scope>
    <source>
        <strain evidence="1">MF-1</strain>
    </source>
</reference>
<sequence length="172" mass="19364">MIICLKQIRLYQYFIEQCITGDGETQTPAVDANVEACGIINNFLDSRAFLALFISEEITQNIFILWNNVNGRFASSSCNIKAQIWSKFQKLIYEYNLKDFIANTQKCLSDIASVGITIEDEILAFSILTKLPEEFHSLIEKFTLNADTQGNPDTILNVLNEAALKDKALLAD</sequence>
<dbReference type="EMBL" id="AVOT02027990">
    <property type="protein sequence ID" value="MBW0520313.1"/>
    <property type="molecule type" value="Genomic_DNA"/>
</dbReference>
<keyword evidence="2" id="KW-1185">Reference proteome</keyword>
<name>A0A9Q3HX46_9BASI</name>
<proteinExistence type="predicted"/>
<dbReference type="Proteomes" id="UP000765509">
    <property type="component" value="Unassembled WGS sequence"/>
</dbReference>
<gene>
    <name evidence="1" type="ORF">O181_060028</name>
</gene>
<organism evidence="1 2">
    <name type="scientific">Austropuccinia psidii MF-1</name>
    <dbReference type="NCBI Taxonomy" id="1389203"/>
    <lineage>
        <taxon>Eukaryota</taxon>
        <taxon>Fungi</taxon>
        <taxon>Dikarya</taxon>
        <taxon>Basidiomycota</taxon>
        <taxon>Pucciniomycotina</taxon>
        <taxon>Pucciniomycetes</taxon>
        <taxon>Pucciniales</taxon>
        <taxon>Sphaerophragmiaceae</taxon>
        <taxon>Austropuccinia</taxon>
    </lineage>
</organism>
<comment type="caution">
    <text evidence="1">The sequence shown here is derived from an EMBL/GenBank/DDBJ whole genome shotgun (WGS) entry which is preliminary data.</text>
</comment>